<dbReference type="RefSeq" id="WP_265768082.1">
    <property type="nucleotide sequence ID" value="NZ_JAGGJA010000026.1"/>
</dbReference>
<gene>
    <name evidence="2" type="ORF">J6I44_20260</name>
</gene>
<dbReference type="PANTHER" id="PTHR40455">
    <property type="entry name" value="ANTITOXIN HIGA"/>
    <property type="match status" value="1"/>
</dbReference>
<dbReference type="Gene3D" id="1.10.260.40">
    <property type="entry name" value="lambda repressor-like DNA-binding domains"/>
    <property type="match status" value="1"/>
</dbReference>
<dbReference type="InterPro" id="IPR039060">
    <property type="entry name" value="Antitox_HigA"/>
</dbReference>
<organism evidence="2 3">
    <name type="scientific">Fodinibius salsisoli</name>
    <dbReference type="NCBI Taxonomy" id="2820877"/>
    <lineage>
        <taxon>Bacteria</taxon>
        <taxon>Pseudomonadati</taxon>
        <taxon>Balneolota</taxon>
        <taxon>Balneolia</taxon>
        <taxon>Balneolales</taxon>
        <taxon>Balneolaceae</taxon>
        <taxon>Fodinibius</taxon>
    </lineage>
</organism>
<dbReference type="PROSITE" id="PS50943">
    <property type="entry name" value="HTH_CROC1"/>
    <property type="match status" value="1"/>
</dbReference>
<dbReference type="SMART" id="SM00530">
    <property type="entry name" value="HTH_XRE"/>
    <property type="match status" value="1"/>
</dbReference>
<evidence type="ECO:0000313" key="3">
    <source>
        <dbReference type="Proteomes" id="UP001207918"/>
    </source>
</evidence>
<dbReference type="InterPro" id="IPR001387">
    <property type="entry name" value="Cro/C1-type_HTH"/>
</dbReference>
<sequence length="173" mass="20487">MEQLKYTVIKSEEQYEEYCDTLEELVFSENTETKEDEIELLTLLIEDWDRKHPLGPELDPVELIKAFMDEHGLNQTELAEVVDYSKNYVSEILNYKKRIPPKMVRRFADYFKIQQSALNKTYRLEDEKTDDSNTKSSKIFSIKTGNQVKWDEDLENDESAYYPQTELEYGSVN</sequence>
<comment type="caution">
    <text evidence="2">The sequence shown here is derived from an EMBL/GenBank/DDBJ whole genome shotgun (WGS) entry which is preliminary data.</text>
</comment>
<feature type="domain" description="HTH cro/C1-type" evidence="1">
    <location>
        <begin position="64"/>
        <end position="118"/>
    </location>
</feature>
<name>A0ABT3PTJ7_9BACT</name>
<accession>A0ABT3PTJ7</accession>
<dbReference type="CDD" id="cd00093">
    <property type="entry name" value="HTH_XRE"/>
    <property type="match status" value="1"/>
</dbReference>
<evidence type="ECO:0000313" key="2">
    <source>
        <dbReference type="EMBL" id="MCW9709207.1"/>
    </source>
</evidence>
<evidence type="ECO:0000259" key="1">
    <source>
        <dbReference type="PROSITE" id="PS50943"/>
    </source>
</evidence>
<dbReference type="Proteomes" id="UP001207918">
    <property type="component" value="Unassembled WGS sequence"/>
</dbReference>
<dbReference type="SUPFAM" id="SSF47413">
    <property type="entry name" value="lambda repressor-like DNA-binding domains"/>
    <property type="match status" value="1"/>
</dbReference>
<keyword evidence="3" id="KW-1185">Reference proteome</keyword>
<dbReference type="EMBL" id="JAGGJA010000026">
    <property type="protein sequence ID" value="MCW9709207.1"/>
    <property type="molecule type" value="Genomic_DNA"/>
</dbReference>
<dbReference type="Pfam" id="PF01381">
    <property type="entry name" value="HTH_3"/>
    <property type="match status" value="1"/>
</dbReference>
<dbReference type="InterPro" id="IPR010982">
    <property type="entry name" value="Lambda_DNA-bd_dom_sf"/>
</dbReference>
<proteinExistence type="predicted"/>
<protein>
    <submittedName>
        <fullName evidence="2">Helix-turn-helix domain-containing protein</fullName>
    </submittedName>
</protein>
<reference evidence="2 3" key="1">
    <citation type="submission" date="2021-03" db="EMBL/GenBank/DDBJ databases">
        <title>Aliifodinibius sp. nov., a new bacterium isolated from saline soil.</title>
        <authorList>
            <person name="Galisteo C."/>
            <person name="De La Haba R."/>
            <person name="Sanchez-Porro C."/>
            <person name="Ventosa A."/>
        </authorList>
    </citation>
    <scope>NUCLEOTIDE SEQUENCE [LARGE SCALE GENOMIC DNA]</scope>
    <source>
        <strain evidence="2 3">1BSP15-2V2</strain>
    </source>
</reference>
<dbReference type="PANTHER" id="PTHR40455:SF1">
    <property type="entry name" value="ANTITOXIN HIGA"/>
    <property type="match status" value="1"/>
</dbReference>